<gene>
    <name evidence="1" type="ORF">RHOBADRAFT_41321</name>
</gene>
<proteinExistence type="predicted"/>
<dbReference type="GeneID" id="28974306"/>
<reference evidence="1 2" key="1">
    <citation type="journal article" date="2015" name="Front. Microbiol.">
        <title>Genome sequence of the plant growth promoting endophytic yeast Rhodotorula graminis WP1.</title>
        <authorList>
            <person name="Firrincieli A."/>
            <person name="Otillar R."/>
            <person name="Salamov A."/>
            <person name="Schmutz J."/>
            <person name="Khan Z."/>
            <person name="Redman R.S."/>
            <person name="Fleck N.D."/>
            <person name="Lindquist E."/>
            <person name="Grigoriev I.V."/>
            <person name="Doty S.L."/>
        </authorList>
    </citation>
    <scope>NUCLEOTIDE SEQUENCE [LARGE SCALE GENOMIC DNA]</scope>
    <source>
        <strain evidence="1 2">WP1</strain>
    </source>
</reference>
<dbReference type="RefSeq" id="XP_018273376.1">
    <property type="nucleotide sequence ID" value="XM_018413857.1"/>
</dbReference>
<sequence>MSAHLVAPVSNPHADRIGGLDLTVVLGELHSLRDAVSGMDERRQQKYLEKAIDALVARVQRNLEADGVWRKLAALDAESDPPRTFQGAVYGTISQLYARLRSGKVGSSVQVAQAAQAISSLIVRGWQQPKPFSSPDMSAPPRSLAFCYLNSALEAVRAASSSPMHSETTHSGVQIGLAHLARALPCPQWEELAIVDPGLAPTATYQEVILRQLGALAHALNGAIHLEALEAQLNAIINTANEGRCHFLALRDSHAPATYAVEPPPQYISDHRAKMYGVSPADLAGRWA</sequence>
<dbReference type="Proteomes" id="UP000053890">
    <property type="component" value="Unassembled WGS sequence"/>
</dbReference>
<keyword evidence="2" id="KW-1185">Reference proteome</keyword>
<protein>
    <submittedName>
        <fullName evidence="1">Uncharacterized protein</fullName>
    </submittedName>
</protein>
<organism evidence="1 2">
    <name type="scientific">Rhodotorula graminis (strain WP1)</name>
    <dbReference type="NCBI Taxonomy" id="578459"/>
    <lineage>
        <taxon>Eukaryota</taxon>
        <taxon>Fungi</taxon>
        <taxon>Dikarya</taxon>
        <taxon>Basidiomycota</taxon>
        <taxon>Pucciniomycotina</taxon>
        <taxon>Microbotryomycetes</taxon>
        <taxon>Sporidiobolales</taxon>
        <taxon>Sporidiobolaceae</taxon>
        <taxon>Rhodotorula</taxon>
    </lineage>
</organism>
<accession>A0A194S9Q2</accession>
<name>A0A194S9Q2_RHOGW</name>
<evidence type="ECO:0000313" key="2">
    <source>
        <dbReference type="Proteomes" id="UP000053890"/>
    </source>
</evidence>
<dbReference type="AlphaFoldDB" id="A0A194S9Q2"/>
<evidence type="ECO:0000313" key="1">
    <source>
        <dbReference type="EMBL" id="KPV77327.1"/>
    </source>
</evidence>
<dbReference type="EMBL" id="KQ474074">
    <property type="protein sequence ID" value="KPV77327.1"/>
    <property type="molecule type" value="Genomic_DNA"/>
</dbReference>